<evidence type="ECO:0000313" key="1">
    <source>
        <dbReference type="EMBL" id="SVC82899.1"/>
    </source>
</evidence>
<sequence length="88" mass="9433">MGAALLGMFAMKIESPSTNCTSGLRSNRVELALRSVCCHRNVKDIIAYPPSVGSGADSYRYIIPVWKTPPEAYGRIYALVAPASRSGA</sequence>
<dbReference type="AlphaFoldDB" id="A0A382QBF5"/>
<organism evidence="1">
    <name type="scientific">marine metagenome</name>
    <dbReference type="NCBI Taxonomy" id="408172"/>
    <lineage>
        <taxon>unclassified sequences</taxon>
        <taxon>metagenomes</taxon>
        <taxon>ecological metagenomes</taxon>
    </lineage>
</organism>
<protein>
    <submittedName>
        <fullName evidence="1">Uncharacterized protein</fullName>
    </submittedName>
</protein>
<proteinExistence type="predicted"/>
<name>A0A382QBF5_9ZZZZ</name>
<reference evidence="1" key="1">
    <citation type="submission" date="2018-05" db="EMBL/GenBank/DDBJ databases">
        <authorList>
            <person name="Lanie J.A."/>
            <person name="Ng W.-L."/>
            <person name="Kazmierczak K.M."/>
            <person name="Andrzejewski T.M."/>
            <person name="Davidsen T.M."/>
            <person name="Wayne K.J."/>
            <person name="Tettelin H."/>
            <person name="Glass J.I."/>
            <person name="Rusch D."/>
            <person name="Podicherti R."/>
            <person name="Tsui H.-C.T."/>
            <person name="Winkler M.E."/>
        </authorList>
    </citation>
    <scope>NUCLEOTIDE SEQUENCE</scope>
</reference>
<accession>A0A382QBF5</accession>
<dbReference type="EMBL" id="UINC01113353">
    <property type="protein sequence ID" value="SVC82899.1"/>
    <property type="molecule type" value="Genomic_DNA"/>
</dbReference>
<gene>
    <name evidence="1" type="ORF">METZ01_LOCUS335753</name>
</gene>